<dbReference type="PROSITE" id="PS50262">
    <property type="entry name" value="G_PROTEIN_RECEP_F1_2"/>
    <property type="match status" value="1"/>
</dbReference>
<dbReference type="PRINTS" id="PR01822">
    <property type="entry name" value="CCYSTOKININR"/>
</dbReference>
<evidence type="ECO:0000256" key="16">
    <source>
        <dbReference type="RuleBase" id="RU000688"/>
    </source>
</evidence>
<protein>
    <recommendedName>
        <fullName evidence="2">Gastrin/cholecystokinin type B receptor</fullName>
    </recommendedName>
    <alternativeName>
        <fullName evidence="15">Cholecystokinin-2 receptor</fullName>
    </alternativeName>
</protein>
<feature type="region of interest" description="Disordered" evidence="17">
    <location>
        <begin position="386"/>
        <end position="431"/>
    </location>
</feature>
<dbReference type="SUPFAM" id="SSF81321">
    <property type="entry name" value="Family A G protein-coupled receptor-like"/>
    <property type="match status" value="1"/>
</dbReference>
<organism evidence="20 21">
    <name type="scientific">Sinocyclocheilus rhinocerous</name>
    <dbReference type="NCBI Taxonomy" id="307959"/>
    <lineage>
        <taxon>Eukaryota</taxon>
        <taxon>Metazoa</taxon>
        <taxon>Chordata</taxon>
        <taxon>Craniata</taxon>
        <taxon>Vertebrata</taxon>
        <taxon>Euteleostomi</taxon>
        <taxon>Actinopterygii</taxon>
        <taxon>Neopterygii</taxon>
        <taxon>Teleostei</taxon>
        <taxon>Ostariophysi</taxon>
        <taxon>Cypriniformes</taxon>
        <taxon>Cyprinidae</taxon>
        <taxon>Cyprininae</taxon>
        <taxon>Sinocyclocheilus</taxon>
    </lineage>
</organism>
<evidence type="ECO:0000256" key="6">
    <source>
        <dbReference type="ARBA" id="ARBA00023040"/>
    </source>
</evidence>
<evidence type="ECO:0000256" key="3">
    <source>
        <dbReference type="ARBA" id="ARBA00022475"/>
    </source>
</evidence>
<feature type="transmembrane region" description="Helical" evidence="18">
    <location>
        <begin position="299"/>
        <end position="322"/>
    </location>
</feature>
<keyword evidence="11" id="KW-0325">Glycoprotein</keyword>
<dbReference type="PANTHER" id="PTHR24238:SF75">
    <property type="entry name" value="CHOLECYSTOKININ-LIKE RECEPTOR AT 17D1-RELATED"/>
    <property type="match status" value="1"/>
</dbReference>
<evidence type="ECO:0000256" key="9">
    <source>
        <dbReference type="ARBA" id="ARBA00023157"/>
    </source>
</evidence>
<dbReference type="PRINTS" id="PR00527">
    <property type="entry name" value="GASTRINR"/>
</dbReference>
<comment type="function">
    <text evidence="14">Receptor for gastrin and cholecystokinin. The CCK-B receptors occur throughout the central nervous system where they modulate anxiety, analgesia, arousal, and neuroleptic activity. This receptor mediates its action by association with G proteins that activate a phosphatidylinositol-calcium second messenger system.</text>
</comment>
<evidence type="ECO:0000256" key="17">
    <source>
        <dbReference type="SAM" id="MobiDB-lite"/>
    </source>
</evidence>
<evidence type="ECO:0000256" key="14">
    <source>
        <dbReference type="ARBA" id="ARBA00025402"/>
    </source>
</evidence>
<sequence>METFTIHDMLINSTDIYKIVCGLGIENLSECKNDNNSTSEPKDMNQSVRIVLYVLIFLLSFIGNSLIITVLVRNRRMRTVTNLFLLSLAVSDLMLCLFCMPFTLIPNLMKDFIFGTGMCKVATYFMGISVSVSTFNLVAISLERYSAICNPFKSRTWQTKSHAAKVITATWVVSFLLMLPYPIGSTLVPFMRSNNSTGNMCRLVWPNDVMQTWYVFLLLILFLVPGIIMMTAYGLTSLELYRGIKFEMANRKSNREKEYCTSNLKNGNGCYLQPFKRKRPDPVTTTANLKAKKRVIRMLLVIVGLFFLCWTPIFVVNAWRAFNRRSADRVLSGAPISFIHLLSYTSACVNPIVYCFMNKRFRQGVLATFSCCRADFEEVSRSSTQRSARGAGGLGTLFGGTGVTRQADGKTQSSGTLTRLTDTSIRGSAQA</sequence>
<dbReference type="GO" id="GO:0008188">
    <property type="term" value="F:neuropeptide receptor activity"/>
    <property type="evidence" value="ECO:0007669"/>
    <property type="project" value="TreeGrafter"/>
</dbReference>
<feature type="transmembrane region" description="Helical" evidence="18">
    <location>
        <begin position="163"/>
        <end position="183"/>
    </location>
</feature>
<dbReference type="PROSITE" id="PS00237">
    <property type="entry name" value="G_PROTEIN_RECEP_F1_1"/>
    <property type="match status" value="1"/>
</dbReference>
<evidence type="ECO:0000313" key="21">
    <source>
        <dbReference type="Proteomes" id="UP000472270"/>
    </source>
</evidence>
<evidence type="ECO:0000256" key="2">
    <source>
        <dbReference type="ARBA" id="ARBA00019090"/>
    </source>
</evidence>
<name>A0A673LIY0_9TELE</name>
<dbReference type="Gene3D" id="1.20.1070.10">
    <property type="entry name" value="Rhodopsin 7-helix transmembrane proteins"/>
    <property type="match status" value="1"/>
</dbReference>
<proteinExistence type="inferred from homology"/>
<dbReference type="FunFam" id="1.20.1070.10:FF:000414">
    <property type="entry name" value="Cholecystokinin A receptor"/>
    <property type="match status" value="1"/>
</dbReference>
<keyword evidence="8" id="KW-0564">Palmitate</keyword>
<keyword evidence="13" id="KW-0449">Lipoprotein</keyword>
<dbReference type="SMART" id="SM01381">
    <property type="entry name" value="7TM_GPCR_Srsx"/>
    <property type="match status" value="1"/>
</dbReference>
<keyword evidence="10 16" id="KW-0675">Receptor</keyword>
<dbReference type="Ensembl" id="ENSSRHT00000080350.1">
    <property type="protein sequence ID" value="ENSSRHP00000078225.1"/>
    <property type="gene ID" value="ENSSRHG00000038781.1"/>
</dbReference>
<dbReference type="InterPro" id="IPR017452">
    <property type="entry name" value="GPCR_Rhodpsn_7TM"/>
</dbReference>
<evidence type="ECO:0000259" key="19">
    <source>
        <dbReference type="PROSITE" id="PS50262"/>
    </source>
</evidence>
<evidence type="ECO:0000256" key="15">
    <source>
        <dbReference type="ARBA" id="ARBA00031093"/>
    </source>
</evidence>
<evidence type="ECO:0000256" key="10">
    <source>
        <dbReference type="ARBA" id="ARBA00023170"/>
    </source>
</evidence>
<evidence type="ECO:0000256" key="7">
    <source>
        <dbReference type="ARBA" id="ARBA00023136"/>
    </source>
</evidence>
<comment type="subcellular location">
    <subcellularLocation>
        <location evidence="1">Cell membrane</location>
        <topology evidence="1">Multi-pass membrane protein</topology>
    </subcellularLocation>
</comment>
<feature type="transmembrane region" description="Helical" evidence="18">
    <location>
        <begin position="213"/>
        <end position="235"/>
    </location>
</feature>
<evidence type="ECO:0000256" key="12">
    <source>
        <dbReference type="ARBA" id="ARBA00023224"/>
    </source>
</evidence>
<feature type="compositionally biased region" description="Polar residues" evidence="17">
    <location>
        <begin position="409"/>
        <end position="431"/>
    </location>
</feature>
<evidence type="ECO:0000256" key="13">
    <source>
        <dbReference type="ARBA" id="ARBA00023288"/>
    </source>
</evidence>
<feature type="transmembrane region" description="Helical" evidence="18">
    <location>
        <begin position="50"/>
        <end position="71"/>
    </location>
</feature>
<feature type="compositionally biased region" description="Gly residues" evidence="17">
    <location>
        <begin position="390"/>
        <end position="402"/>
    </location>
</feature>
<dbReference type="GO" id="GO:0015054">
    <property type="term" value="F:gastrin receptor activity"/>
    <property type="evidence" value="ECO:0007669"/>
    <property type="project" value="InterPro"/>
</dbReference>
<evidence type="ECO:0000313" key="20">
    <source>
        <dbReference type="Ensembl" id="ENSSRHP00000078225.1"/>
    </source>
</evidence>
<dbReference type="InterPro" id="IPR009126">
    <property type="entry name" value="Cholcskin_rcpt"/>
</dbReference>
<comment type="similarity">
    <text evidence="16">Belongs to the G-protein coupled receptor 1 family.</text>
</comment>
<dbReference type="AlphaFoldDB" id="A0A673LIY0"/>
<feature type="transmembrane region" description="Helical" evidence="18">
    <location>
        <begin position="124"/>
        <end position="142"/>
    </location>
</feature>
<keyword evidence="6 16" id="KW-0297">G-protein coupled receptor</keyword>
<feature type="domain" description="G-protein coupled receptors family 1 profile" evidence="19">
    <location>
        <begin position="63"/>
        <end position="354"/>
    </location>
</feature>
<evidence type="ECO:0000256" key="11">
    <source>
        <dbReference type="ARBA" id="ARBA00023180"/>
    </source>
</evidence>
<keyword evidence="4 16" id="KW-0812">Transmembrane</keyword>
<dbReference type="PRINTS" id="PR00237">
    <property type="entry name" value="GPCRRHODOPSN"/>
</dbReference>
<evidence type="ECO:0000256" key="18">
    <source>
        <dbReference type="SAM" id="Phobius"/>
    </source>
</evidence>
<keyword evidence="7 18" id="KW-0472">Membrane</keyword>
<keyword evidence="5 18" id="KW-1133">Transmembrane helix</keyword>
<keyword evidence="21" id="KW-1185">Reference proteome</keyword>
<feature type="transmembrane region" description="Helical" evidence="18">
    <location>
        <begin position="83"/>
        <end position="104"/>
    </location>
</feature>
<evidence type="ECO:0000256" key="8">
    <source>
        <dbReference type="ARBA" id="ARBA00023139"/>
    </source>
</evidence>
<gene>
    <name evidence="20" type="primary">LOC107757906</name>
</gene>
<reference evidence="20" key="1">
    <citation type="submission" date="2025-08" db="UniProtKB">
        <authorList>
            <consortium name="Ensembl"/>
        </authorList>
    </citation>
    <scope>IDENTIFICATION</scope>
</reference>
<dbReference type="InterPro" id="IPR000276">
    <property type="entry name" value="GPCR_Rhodpsn"/>
</dbReference>
<evidence type="ECO:0000256" key="5">
    <source>
        <dbReference type="ARBA" id="ARBA00022989"/>
    </source>
</evidence>
<dbReference type="Pfam" id="PF00001">
    <property type="entry name" value="7tm_1"/>
    <property type="match status" value="1"/>
</dbReference>
<evidence type="ECO:0000256" key="4">
    <source>
        <dbReference type="ARBA" id="ARBA00022692"/>
    </source>
</evidence>
<dbReference type="GO" id="GO:0005886">
    <property type="term" value="C:plasma membrane"/>
    <property type="evidence" value="ECO:0007669"/>
    <property type="project" value="UniProtKB-SubCell"/>
</dbReference>
<reference evidence="20" key="2">
    <citation type="submission" date="2025-09" db="UniProtKB">
        <authorList>
            <consortium name="Ensembl"/>
        </authorList>
    </citation>
    <scope>IDENTIFICATION</scope>
</reference>
<accession>A0A673LIY0</accession>
<dbReference type="PANTHER" id="PTHR24238">
    <property type="entry name" value="G-PROTEIN COUPLED RECEPTOR"/>
    <property type="match status" value="1"/>
</dbReference>
<feature type="transmembrane region" description="Helical" evidence="18">
    <location>
        <begin position="334"/>
        <end position="356"/>
    </location>
</feature>
<keyword evidence="9" id="KW-1015">Disulfide bond</keyword>
<dbReference type="Proteomes" id="UP000472270">
    <property type="component" value="Unassembled WGS sequence"/>
</dbReference>
<keyword evidence="12 16" id="KW-0807">Transducer</keyword>
<dbReference type="InterPro" id="IPR000314">
    <property type="entry name" value="Gastrin_rcpt"/>
</dbReference>
<evidence type="ECO:0000256" key="1">
    <source>
        <dbReference type="ARBA" id="ARBA00004651"/>
    </source>
</evidence>
<keyword evidence="3" id="KW-1003">Cell membrane</keyword>